<reference evidence="1" key="2">
    <citation type="journal article" date="2015" name="Data Brief">
        <title>Shoot transcriptome of the giant reed, Arundo donax.</title>
        <authorList>
            <person name="Barrero R.A."/>
            <person name="Guerrero F.D."/>
            <person name="Moolhuijzen P."/>
            <person name="Goolsby J.A."/>
            <person name="Tidwell J."/>
            <person name="Bellgard S.E."/>
            <person name="Bellgard M.I."/>
        </authorList>
    </citation>
    <scope>NUCLEOTIDE SEQUENCE</scope>
    <source>
        <tissue evidence="1">Shoot tissue taken approximately 20 cm above the soil surface</tissue>
    </source>
</reference>
<name>A0A0A9EIT0_ARUDO</name>
<protein>
    <submittedName>
        <fullName evidence="1">Uncharacterized protein</fullName>
    </submittedName>
</protein>
<accession>A0A0A9EIT0</accession>
<evidence type="ECO:0000313" key="1">
    <source>
        <dbReference type="EMBL" id="JAD97770.1"/>
    </source>
</evidence>
<dbReference type="EMBL" id="GBRH01200125">
    <property type="protein sequence ID" value="JAD97770.1"/>
    <property type="molecule type" value="Transcribed_RNA"/>
</dbReference>
<dbReference type="AlphaFoldDB" id="A0A0A9EIT0"/>
<reference evidence="1" key="1">
    <citation type="submission" date="2014-09" db="EMBL/GenBank/DDBJ databases">
        <authorList>
            <person name="Magalhaes I.L.F."/>
            <person name="Oliveira U."/>
            <person name="Santos F.R."/>
            <person name="Vidigal T.H.D.A."/>
            <person name="Brescovit A.D."/>
            <person name="Santos A.J."/>
        </authorList>
    </citation>
    <scope>NUCLEOTIDE SEQUENCE</scope>
    <source>
        <tissue evidence="1">Shoot tissue taken approximately 20 cm above the soil surface</tissue>
    </source>
</reference>
<organism evidence="1">
    <name type="scientific">Arundo donax</name>
    <name type="common">Giant reed</name>
    <name type="synonym">Donax arundinaceus</name>
    <dbReference type="NCBI Taxonomy" id="35708"/>
    <lineage>
        <taxon>Eukaryota</taxon>
        <taxon>Viridiplantae</taxon>
        <taxon>Streptophyta</taxon>
        <taxon>Embryophyta</taxon>
        <taxon>Tracheophyta</taxon>
        <taxon>Spermatophyta</taxon>
        <taxon>Magnoliopsida</taxon>
        <taxon>Liliopsida</taxon>
        <taxon>Poales</taxon>
        <taxon>Poaceae</taxon>
        <taxon>PACMAD clade</taxon>
        <taxon>Arundinoideae</taxon>
        <taxon>Arundineae</taxon>
        <taxon>Arundo</taxon>
    </lineage>
</organism>
<proteinExistence type="predicted"/>
<sequence>MHLKKLGESVLLCHNTNLRANRFFMFKLHLNIGQERRAKGYLHKVTNNS</sequence>